<evidence type="ECO:0000313" key="1">
    <source>
        <dbReference type="EMBL" id="SAL16443.1"/>
    </source>
</evidence>
<dbReference type="Proteomes" id="UP000054893">
    <property type="component" value="Unassembled WGS sequence"/>
</dbReference>
<name>A0A158F9X9_CABSO</name>
<dbReference type="AlphaFoldDB" id="A0A158F9X9"/>
<reference evidence="1 2" key="1">
    <citation type="submission" date="2016-01" db="EMBL/GenBank/DDBJ databases">
        <authorList>
            <person name="Oliw E.H."/>
        </authorList>
    </citation>
    <scope>NUCLEOTIDE SEQUENCE [LARGE SCALE GENOMIC DNA]</scope>
    <source>
        <strain evidence="1">LMG 22029</strain>
    </source>
</reference>
<evidence type="ECO:0000313" key="2">
    <source>
        <dbReference type="Proteomes" id="UP000054893"/>
    </source>
</evidence>
<organism evidence="1 2">
    <name type="scientific">Caballeronia sordidicola</name>
    <name type="common">Burkholderia sordidicola</name>
    <dbReference type="NCBI Taxonomy" id="196367"/>
    <lineage>
        <taxon>Bacteria</taxon>
        <taxon>Pseudomonadati</taxon>
        <taxon>Pseudomonadota</taxon>
        <taxon>Betaproteobacteria</taxon>
        <taxon>Burkholderiales</taxon>
        <taxon>Burkholderiaceae</taxon>
        <taxon>Caballeronia</taxon>
    </lineage>
</organism>
<sequence>MLVWTEDQITLELLSDRLTDSGLSIVSVDENRIGLKSESGIWYSVSVVDDPKFIRLWSFLPLRNEESKASKVHLEHLLNGKIFLPVFSLDADEDLTVSYAMPYAQGLIAGQFAAIVQRFGSMLQYVVQSHNESGLIDFNKRSTQEVSITLN</sequence>
<gene>
    <name evidence="1" type="ORF">AWB64_00980</name>
</gene>
<dbReference type="OrthoDB" id="9095917at2"/>
<protein>
    <recommendedName>
        <fullName evidence="3">Sensory transduction regulator</fullName>
    </recommendedName>
</protein>
<dbReference type="RefSeq" id="WP_060817471.1">
    <property type="nucleotide sequence ID" value="NZ_FCOC02000002.1"/>
</dbReference>
<accession>A0A158F9X9</accession>
<dbReference type="EMBL" id="FCOC02000002">
    <property type="protein sequence ID" value="SAL16443.1"/>
    <property type="molecule type" value="Genomic_DNA"/>
</dbReference>
<proteinExistence type="predicted"/>
<evidence type="ECO:0008006" key="3">
    <source>
        <dbReference type="Google" id="ProtNLM"/>
    </source>
</evidence>